<organism evidence="1 2">
    <name type="scientific">Kaistella chaponensis</name>
    <dbReference type="NCBI Taxonomy" id="713588"/>
    <lineage>
        <taxon>Bacteria</taxon>
        <taxon>Pseudomonadati</taxon>
        <taxon>Bacteroidota</taxon>
        <taxon>Flavobacteriia</taxon>
        <taxon>Flavobacteriales</taxon>
        <taxon>Weeksellaceae</taxon>
        <taxon>Chryseobacterium group</taxon>
        <taxon>Kaistella</taxon>
    </lineage>
</organism>
<keyword evidence="2" id="KW-1185">Reference proteome</keyword>
<dbReference type="STRING" id="713588.SAMN05421789_101335"/>
<name>A0A1N7JAP2_9FLAO</name>
<protein>
    <submittedName>
        <fullName evidence="1">Uncharacterized protein</fullName>
    </submittedName>
</protein>
<dbReference type="Proteomes" id="UP000185839">
    <property type="component" value="Unassembled WGS sequence"/>
</dbReference>
<sequence length="153" mass="17263">MIKIFSCVLLIISSLVVKAQYGSINAILDRLEAKKGINKNLKDVNIDNTKFVLIKEFSDHTERSFIIIKGKLATYVEIFDDKKSGETSSNVFSGDVVRTNHNIVSVRADKLEGAKIAIPVSKTFLMTKQKEVLYLIDINSKDRWIEESAINKK</sequence>
<evidence type="ECO:0000313" key="2">
    <source>
        <dbReference type="Proteomes" id="UP000185839"/>
    </source>
</evidence>
<dbReference type="EMBL" id="FTOI01000001">
    <property type="protein sequence ID" value="SIS46344.1"/>
    <property type="molecule type" value="Genomic_DNA"/>
</dbReference>
<evidence type="ECO:0000313" key="1">
    <source>
        <dbReference type="EMBL" id="SIS46344.1"/>
    </source>
</evidence>
<accession>A0A1N7JAP2</accession>
<proteinExistence type="predicted"/>
<gene>
    <name evidence="1" type="ORF">SAMN05421789_101335</name>
</gene>
<dbReference type="OrthoDB" id="1270560at2"/>
<dbReference type="AlphaFoldDB" id="A0A1N7JAP2"/>
<dbReference type="RefSeq" id="WP_076384706.1">
    <property type="nucleotide sequence ID" value="NZ_FTOI01000001.1"/>
</dbReference>
<reference evidence="2" key="1">
    <citation type="submission" date="2017-01" db="EMBL/GenBank/DDBJ databases">
        <authorList>
            <person name="Varghese N."/>
            <person name="Submissions S."/>
        </authorList>
    </citation>
    <scope>NUCLEOTIDE SEQUENCE [LARGE SCALE GENOMIC DNA]</scope>
    <source>
        <strain evidence="2">DSM 23145</strain>
    </source>
</reference>